<evidence type="ECO:0000256" key="1">
    <source>
        <dbReference type="SAM" id="MobiDB-lite"/>
    </source>
</evidence>
<evidence type="ECO:0000313" key="2">
    <source>
        <dbReference type="EMBL" id="OAQ78122.1"/>
    </source>
</evidence>
<dbReference type="AlphaFoldDB" id="A0A179GJY7"/>
<feature type="compositionally biased region" description="Polar residues" evidence="1">
    <location>
        <begin position="22"/>
        <end position="35"/>
    </location>
</feature>
<name>A0A179GJY7_PURLI</name>
<feature type="region of interest" description="Disordered" evidence="1">
    <location>
        <begin position="1"/>
        <end position="63"/>
    </location>
</feature>
<dbReference type="Proteomes" id="UP000078340">
    <property type="component" value="Unassembled WGS sequence"/>
</dbReference>
<comment type="caution">
    <text evidence="2">The sequence shown here is derived from an EMBL/GenBank/DDBJ whole genome shotgun (WGS) entry which is preliminary data.</text>
</comment>
<protein>
    <submittedName>
        <fullName evidence="2">Uncharacterized protein</fullName>
    </submittedName>
</protein>
<gene>
    <name evidence="2" type="ORF">VFPFJ_10154</name>
</gene>
<organism evidence="2 3">
    <name type="scientific">Purpureocillium lilacinum</name>
    <name type="common">Paecilomyces lilacinus</name>
    <dbReference type="NCBI Taxonomy" id="33203"/>
    <lineage>
        <taxon>Eukaryota</taxon>
        <taxon>Fungi</taxon>
        <taxon>Dikarya</taxon>
        <taxon>Ascomycota</taxon>
        <taxon>Pezizomycotina</taxon>
        <taxon>Sordariomycetes</taxon>
        <taxon>Hypocreomycetidae</taxon>
        <taxon>Hypocreales</taxon>
        <taxon>Ophiocordycipitaceae</taxon>
        <taxon>Purpureocillium</taxon>
    </lineage>
</organism>
<proteinExistence type="predicted"/>
<reference evidence="2 3" key="1">
    <citation type="submission" date="2016-02" db="EMBL/GenBank/DDBJ databases">
        <title>Biosynthesis of antibiotic leucinostatins and their inhibition on Phytophthora in bio-control Purpureocillium lilacinum.</title>
        <authorList>
            <person name="Wang G."/>
            <person name="Liu Z."/>
            <person name="Lin R."/>
            <person name="Li E."/>
            <person name="Mao Z."/>
            <person name="Ling J."/>
            <person name="Yin W."/>
            <person name="Xie B."/>
        </authorList>
    </citation>
    <scope>NUCLEOTIDE SEQUENCE [LARGE SCALE GENOMIC DNA]</scope>
    <source>
        <strain evidence="2">PLFJ-1</strain>
    </source>
</reference>
<accession>A0A179GJY7</accession>
<sequence>MTARQPQRGSLPMRNPAAAPTGTLSNRPATSNQSMPAECGSLRRRPADRQPGVHPAIPQRPRT</sequence>
<evidence type="ECO:0000313" key="3">
    <source>
        <dbReference type="Proteomes" id="UP000078340"/>
    </source>
</evidence>
<dbReference type="EMBL" id="LSBI01000011">
    <property type="protein sequence ID" value="OAQ78122.1"/>
    <property type="molecule type" value="Genomic_DNA"/>
</dbReference>